<dbReference type="GO" id="GO:0034432">
    <property type="term" value="F:bis(5'-adenosyl)-pentaphosphatase activity"/>
    <property type="evidence" value="ECO:0007669"/>
    <property type="project" value="TreeGrafter"/>
</dbReference>
<gene>
    <name evidence="5" type="ORF">EI77_01771</name>
</gene>
<reference evidence="5 6" key="1">
    <citation type="submission" date="2019-03" db="EMBL/GenBank/DDBJ databases">
        <title>Genomic Encyclopedia of Archaeal and Bacterial Type Strains, Phase II (KMG-II): from individual species to whole genera.</title>
        <authorList>
            <person name="Goeker M."/>
        </authorList>
    </citation>
    <scope>NUCLEOTIDE SEQUENCE [LARGE SCALE GENOMIC DNA]</scope>
    <source>
        <strain evidence="5 6">ATCC 25309</strain>
    </source>
</reference>
<dbReference type="RefSeq" id="WP_133794721.1">
    <property type="nucleotide sequence ID" value="NZ_SOCA01000002.1"/>
</dbReference>
<evidence type="ECO:0000313" key="5">
    <source>
        <dbReference type="EMBL" id="TDU73301.1"/>
    </source>
</evidence>
<dbReference type="PROSITE" id="PS51462">
    <property type="entry name" value="NUDIX"/>
    <property type="match status" value="1"/>
</dbReference>
<dbReference type="InterPro" id="IPR020476">
    <property type="entry name" value="Nudix_hydrolase"/>
</dbReference>
<dbReference type="PANTHER" id="PTHR11839:SF22">
    <property type="entry name" value="NUDIX HYDROLASE 26, CHLOROPLASTIC"/>
    <property type="match status" value="1"/>
</dbReference>
<dbReference type="Pfam" id="PF00293">
    <property type="entry name" value="NUDIX"/>
    <property type="match status" value="1"/>
</dbReference>
<dbReference type="InterPro" id="IPR020084">
    <property type="entry name" value="NUDIX_hydrolase_CS"/>
</dbReference>
<comment type="cofactor">
    <cofactor evidence="1">
        <name>Mn(2+)</name>
        <dbReference type="ChEBI" id="CHEBI:29035"/>
    </cofactor>
</comment>
<comment type="caution">
    <text evidence="5">The sequence shown here is derived from an EMBL/GenBank/DDBJ whole genome shotgun (WGS) entry which is preliminary data.</text>
</comment>
<keyword evidence="6" id="KW-1185">Reference proteome</keyword>
<evidence type="ECO:0000256" key="3">
    <source>
        <dbReference type="RuleBase" id="RU003476"/>
    </source>
</evidence>
<dbReference type="Gene3D" id="3.90.79.10">
    <property type="entry name" value="Nucleoside Triphosphate Pyrophosphohydrolase"/>
    <property type="match status" value="1"/>
</dbReference>
<sequence>MSESLDLPIATPILYRPNVGIILTNAADEIFVAERINIPGAWQFPQGGIDDGEDAETAMYREMAEEIGVTQNNVELLERRDGYRYAFAKGRLKYGIYGGQEQSYFRCRFLGQDSDINLAATHQEFSQWRWIRPEEFQMDWVPKFKRAVYRQVFLDFFGLELNPPVS</sequence>
<proteinExistence type="inferred from homology"/>
<dbReference type="GO" id="GO:0006753">
    <property type="term" value="P:nucleoside phosphate metabolic process"/>
    <property type="evidence" value="ECO:0007669"/>
    <property type="project" value="TreeGrafter"/>
</dbReference>
<evidence type="ECO:0000256" key="2">
    <source>
        <dbReference type="ARBA" id="ARBA00022801"/>
    </source>
</evidence>
<dbReference type="GO" id="GO:0008893">
    <property type="term" value="F:guanosine-3',5'-bis(diphosphate) 3'-diphosphatase activity"/>
    <property type="evidence" value="ECO:0007669"/>
    <property type="project" value="TreeGrafter"/>
</dbReference>
<protein>
    <submittedName>
        <fullName evidence="5">Putative (Di)nucleoside polyphosphate hydrolase</fullName>
    </submittedName>
</protein>
<dbReference type="PRINTS" id="PR00502">
    <property type="entry name" value="NUDIXFAMILY"/>
</dbReference>
<dbReference type="OrthoDB" id="9787476at2"/>
<dbReference type="SUPFAM" id="SSF55811">
    <property type="entry name" value="Nudix"/>
    <property type="match status" value="1"/>
</dbReference>
<dbReference type="GO" id="GO:0019693">
    <property type="term" value="P:ribose phosphate metabolic process"/>
    <property type="evidence" value="ECO:0007669"/>
    <property type="project" value="TreeGrafter"/>
</dbReference>
<accession>A0A4R7S4M2</accession>
<name>A0A4R7S4M2_9BACT</name>
<dbReference type="InterPro" id="IPR015797">
    <property type="entry name" value="NUDIX_hydrolase-like_dom_sf"/>
</dbReference>
<dbReference type="InterPro" id="IPR000086">
    <property type="entry name" value="NUDIX_hydrolase_dom"/>
</dbReference>
<dbReference type="AlphaFoldDB" id="A0A4R7S4M2"/>
<dbReference type="Proteomes" id="UP000295662">
    <property type="component" value="Unassembled WGS sequence"/>
</dbReference>
<dbReference type="InterPro" id="IPR022927">
    <property type="entry name" value="RppH"/>
</dbReference>
<evidence type="ECO:0000313" key="6">
    <source>
        <dbReference type="Proteomes" id="UP000295662"/>
    </source>
</evidence>
<feature type="domain" description="Nudix hydrolase" evidence="4">
    <location>
        <begin position="14"/>
        <end position="154"/>
    </location>
</feature>
<dbReference type="CDD" id="cd03671">
    <property type="entry name" value="NUDIX_Ap4A_hydrolase_plant_like"/>
    <property type="match status" value="1"/>
</dbReference>
<organism evidence="5 6">
    <name type="scientific">Prosthecobacter fusiformis</name>
    <dbReference type="NCBI Taxonomy" id="48464"/>
    <lineage>
        <taxon>Bacteria</taxon>
        <taxon>Pseudomonadati</taxon>
        <taxon>Verrucomicrobiota</taxon>
        <taxon>Verrucomicrobiia</taxon>
        <taxon>Verrucomicrobiales</taxon>
        <taxon>Verrucomicrobiaceae</taxon>
        <taxon>Prosthecobacter</taxon>
    </lineage>
</organism>
<dbReference type="PANTHER" id="PTHR11839">
    <property type="entry name" value="UDP/ADP-SUGAR PYROPHOSPHATASE"/>
    <property type="match status" value="1"/>
</dbReference>
<comment type="similarity">
    <text evidence="3">Belongs to the Nudix hydrolase family.</text>
</comment>
<dbReference type="PROSITE" id="PS00893">
    <property type="entry name" value="NUDIX_BOX"/>
    <property type="match status" value="1"/>
</dbReference>
<evidence type="ECO:0000256" key="1">
    <source>
        <dbReference type="ARBA" id="ARBA00001936"/>
    </source>
</evidence>
<dbReference type="NCBIfam" id="NF001938">
    <property type="entry name" value="PRK00714.1-5"/>
    <property type="match status" value="1"/>
</dbReference>
<keyword evidence="2 3" id="KW-0378">Hydrolase</keyword>
<evidence type="ECO:0000259" key="4">
    <source>
        <dbReference type="PROSITE" id="PS51462"/>
    </source>
</evidence>
<dbReference type="EMBL" id="SOCA01000002">
    <property type="protein sequence ID" value="TDU73301.1"/>
    <property type="molecule type" value="Genomic_DNA"/>
</dbReference>